<reference evidence="7" key="1">
    <citation type="submission" date="2021-04" db="EMBL/GenBank/DDBJ databases">
        <title>Complete genome sequence for Sulfitobacter sp. strain JK7-1.</title>
        <authorList>
            <person name="Park S.-J."/>
        </authorList>
    </citation>
    <scope>NUCLEOTIDE SEQUENCE</scope>
    <source>
        <strain evidence="7">JK7-1</strain>
    </source>
</reference>
<dbReference type="InterPro" id="IPR011701">
    <property type="entry name" value="MFS"/>
</dbReference>
<feature type="transmembrane region" description="Helical" evidence="5">
    <location>
        <begin position="211"/>
        <end position="228"/>
    </location>
</feature>
<evidence type="ECO:0000256" key="4">
    <source>
        <dbReference type="ARBA" id="ARBA00023136"/>
    </source>
</evidence>
<dbReference type="InterPro" id="IPR020846">
    <property type="entry name" value="MFS_dom"/>
</dbReference>
<keyword evidence="2 5" id="KW-0812">Transmembrane</keyword>
<feature type="transmembrane region" description="Helical" evidence="5">
    <location>
        <begin position="363"/>
        <end position="384"/>
    </location>
</feature>
<organism evidence="7 8">
    <name type="scientific">Sulfitobacter albidus</name>
    <dbReference type="NCBI Taxonomy" id="2829501"/>
    <lineage>
        <taxon>Bacteria</taxon>
        <taxon>Pseudomonadati</taxon>
        <taxon>Pseudomonadota</taxon>
        <taxon>Alphaproteobacteria</taxon>
        <taxon>Rhodobacterales</taxon>
        <taxon>Roseobacteraceae</taxon>
        <taxon>Sulfitobacter</taxon>
    </lineage>
</organism>
<sequence>MTHTPAPTARWSDVLTRANAAPLAITCLAVFLHAADGLLTATMLPTIVEDIGGLRLISWVVMLYEVGSIVMGAACGLLIARRGLRGPMTLAAIVFALGCLVSGVASTMPVLLAGRVLQGLGGGGLMAMAFVALTLLFAPHLRARVIGALSTVWAASAFLGPLIGGAFVEFATWRAAFFSFTAVALLLALWLWTRIPADLGGDDAGEARFPVTRLALLLGAIMMIAYGGEHLSPVTTPLLIAGGIALLAAFLWRDAQTPATRLLPRFDPLLRDGVSAIMAMIFFFAATGIAVGTFAPYFLTVLHGFSALAAGSLVALEAILWATTAALISGRPEREDARNIALGLSLVGLSIVGFALSVASGPIWLIAASAAAQGIGFGAAFTFMPRMATRLCHPQDQAVVAAAVPTVQRTGYAVGAAFLGIVANMAGLADGQPEAAARWIFIAGLPFVAVGLLAVVRLWPHRHLA</sequence>
<protein>
    <submittedName>
        <fullName evidence="7">MFS transporter</fullName>
    </submittedName>
</protein>
<dbReference type="AlphaFoldDB" id="A0A975JBZ0"/>
<feature type="transmembrane region" description="Helical" evidence="5">
    <location>
        <begin position="56"/>
        <end position="80"/>
    </location>
</feature>
<proteinExistence type="predicted"/>
<evidence type="ECO:0000313" key="7">
    <source>
        <dbReference type="EMBL" id="QUJ75445.1"/>
    </source>
</evidence>
<dbReference type="PANTHER" id="PTHR23501">
    <property type="entry name" value="MAJOR FACILITATOR SUPERFAMILY"/>
    <property type="match status" value="1"/>
</dbReference>
<keyword evidence="4 5" id="KW-0472">Membrane</keyword>
<dbReference type="GO" id="GO:0022857">
    <property type="term" value="F:transmembrane transporter activity"/>
    <property type="evidence" value="ECO:0007669"/>
    <property type="project" value="InterPro"/>
</dbReference>
<feature type="transmembrane region" description="Helical" evidence="5">
    <location>
        <begin position="145"/>
        <end position="167"/>
    </location>
</feature>
<feature type="transmembrane region" description="Helical" evidence="5">
    <location>
        <begin position="273"/>
        <end position="299"/>
    </location>
</feature>
<evidence type="ECO:0000259" key="6">
    <source>
        <dbReference type="PROSITE" id="PS50850"/>
    </source>
</evidence>
<evidence type="ECO:0000256" key="2">
    <source>
        <dbReference type="ARBA" id="ARBA00022692"/>
    </source>
</evidence>
<evidence type="ECO:0000256" key="5">
    <source>
        <dbReference type="SAM" id="Phobius"/>
    </source>
</evidence>
<dbReference type="SUPFAM" id="SSF103473">
    <property type="entry name" value="MFS general substrate transporter"/>
    <property type="match status" value="1"/>
</dbReference>
<keyword evidence="3 5" id="KW-1133">Transmembrane helix</keyword>
<dbReference type="PANTHER" id="PTHR23501:SF154">
    <property type="entry name" value="MULTIDRUG-EFFLUX TRANSPORTER RV1634-RELATED"/>
    <property type="match status" value="1"/>
</dbReference>
<dbReference type="Pfam" id="PF07690">
    <property type="entry name" value="MFS_1"/>
    <property type="match status" value="1"/>
</dbReference>
<feature type="transmembrane region" description="Helical" evidence="5">
    <location>
        <begin position="20"/>
        <end position="44"/>
    </location>
</feature>
<keyword evidence="8" id="KW-1185">Reference proteome</keyword>
<accession>A0A975JBZ0</accession>
<feature type="transmembrane region" description="Helical" evidence="5">
    <location>
        <begin position="173"/>
        <end position="191"/>
    </location>
</feature>
<feature type="transmembrane region" description="Helical" evidence="5">
    <location>
        <begin position="119"/>
        <end position="138"/>
    </location>
</feature>
<feature type="transmembrane region" description="Helical" evidence="5">
    <location>
        <begin position="305"/>
        <end position="328"/>
    </location>
</feature>
<feature type="transmembrane region" description="Helical" evidence="5">
    <location>
        <begin position="92"/>
        <end position="113"/>
    </location>
</feature>
<evidence type="ECO:0000313" key="8">
    <source>
        <dbReference type="Proteomes" id="UP000683291"/>
    </source>
</evidence>
<comment type="subcellular location">
    <subcellularLocation>
        <location evidence="1">Membrane</location>
        <topology evidence="1">Multi-pass membrane protein</topology>
    </subcellularLocation>
</comment>
<dbReference type="KEGG" id="sual:KDD17_10715"/>
<dbReference type="Gene3D" id="1.20.1250.20">
    <property type="entry name" value="MFS general substrate transporter like domains"/>
    <property type="match status" value="2"/>
</dbReference>
<feature type="transmembrane region" description="Helical" evidence="5">
    <location>
        <begin position="340"/>
        <end position="357"/>
    </location>
</feature>
<dbReference type="InterPro" id="IPR036259">
    <property type="entry name" value="MFS_trans_sf"/>
</dbReference>
<feature type="transmembrane region" description="Helical" evidence="5">
    <location>
        <begin position="411"/>
        <end position="429"/>
    </location>
</feature>
<dbReference type="PROSITE" id="PS50850">
    <property type="entry name" value="MFS"/>
    <property type="match status" value="1"/>
</dbReference>
<evidence type="ECO:0000256" key="1">
    <source>
        <dbReference type="ARBA" id="ARBA00004141"/>
    </source>
</evidence>
<dbReference type="EMBL" id="CP073581">
    <property type="protein sequence ID" value="QUJ75445.1"/>
    <property type="molecule type" value="Genomic_DNA"/>
</dbReference>
<feature type="domain" description="Major facilitator superfamily (MFS) profile" evidence="6">
    <location>
        <begin position="22"/>
        <end position="463"/>
    </location>
</feature>
<dbReference type="Proteomes" id="UP000683291">
    <property type="component" value="Chromosome 1"/>
</dbReference>
<evidence type="ECO:0000256" key="3">
    <source>
        <dbReference type="ARBA" id="ARBA00022989"/>
    </source>
</evidence>
<feature type="transmembrane region" description="Helical" evidence="5">
    <location>
        <begin position="435"/>
        <end position="459"/>
    </location>
</feature>
<gene>
    <name evidence="7" type="ORF">KDD17_10715</name>
</gene>
<dbReference type="GO" id="GO:0005886">
    <property type="term" value="C:plasma membrane"/>
    <property type="evidence" value="ECO:0007669"/>
    <property type="project" value="TreeGrafter"/>
</dbReference>
<dbReference type="RefSeq" id="WP_212703650.1">
    <property type="nucleotide sequence ID" value="NZ_CP073581.1"/>
</dbReference>
<feature type="transmembrane region" description="Helical" evidence="5">
    <location>
        <begin position="234"/>
        <end position="252"/>
    </location>
</feature>
<name>A0A975JBZ0_9RHOB</name>